<dbReference type="InterPro" id="IPR015854">
    <property type="entry name" value="ABC_transpr_LolD-like"/>
</dbReference>
<dbReference type="KEGG" id="nav:JQS30_13620"/>
<dbReference type="Gene3D" id="3.40.50.300">
    <property type="entry name" value="P-loop containing nucleotide triphosphate hydrolases"/>
    <property type="match status" value="1"/>
</dbReference>
<evidence type="ECO:0000256" key="1">
    <source>
        <dbReference type="ARBA" id="ARBA00005417"/>
    </source>
</evidence>
<evidence type="ECO:0000256" key="4">
    <source>
        <dbReference type="ARBA" id="ARBA00022840"/>
    </source>
</evidence>
<keyword evidence="7" id="KW-1185">Reference proteome</keyword>
<dbReference type="CDD" id="cd03255">
    <property type="entry name" value="ABC_MJ0796_LolCDE_FtsE"/>
    <property type="match status" value="1"/>
</dbReference>
<dbReference type="GO" id="GO:0022857">
    <property type="term" value="F:transmembrane transporter activity"/>
    <property type="evidence" value="ECO:0007669"/>
    <property type="project" value="TreeGrafter"/>
</dbReference>
<dbReference type="GO" id="GO:0005524">
    <property type="term" value="F:ATP binding"/>
    <property type="evidence" value="ECO:0007669"/>
    <property type="project" value="UniProtKB-KW"/>
</dbReference>
<evidence type="ECO:0000259" key="5">
    <source>
        <dbReference type="PROSITE" id="PS50893"/>
    </source>
</evidence>
<keyword evidence="3" id="KW-0547">Nucleotide-binding</keyword>
<dbReference type="Pfam" id="PF00005">
    <property type="entry name" value="ABC_tran"/>
    <property type="match status" value="1"/>
</dbReference>
<proteinExistence type="inferred from homology"/>
<evidence type="ECO:0000313" key="7">
    <source>
        <dbReference type="Proteomes" id="UP000662939"/>
    </source>
</evidence>
<dbReference type="GO" id="GO:0005886">
    <property type="term" value="C:plasma membrane"/>
    <property type="evidence" value="ECO:0007669"/>
    <property type="project" value="TreeGrafter"/>
</dbReference>
<dbReference type="InterPro" id="IPR017911">
    <property type="entry name" value="MacB-like_ATP-bd"/>
</dbReference>
<keyword evidence="4 6" id="KW-0067">ATP-binding</keyword>
<dbReference type="GO" id="GO:0098796">
    <property type="term" value="C:membrane protein complex"/>
    <property type="evidence" value="ECO:0007669"/>
    <property type="project" value="UniProtKB-ARBA"/>
</dbReference>
<organism evidence="6 7">
    <name type="scientific">Natronoglycomyces albus</name>
    <dbReference type="NCBI Taxonomy" id="2811108"/>
    <lineage>
        <taxon>Bacteria</taxon>
        <taxon>Bacillati</taxon>
        <taxon>Actinomycetota</taxon>
        <taxon>Actinomycetes</taxon>
        <taxon>Glycomycetales</taxon>
        <taxon>Glycomycetaceae</taxon>
        <taxon>Natronoglycomyces</taxon>
    </lineage>
</organism>
<feature type="domain" description="ABC transporter" evidence="5">
    <location>
        <begin position="2"/>
        <end position="226"/>
    </location>
</feature>
<protein>
    <submittedName>
        <fullName evidence="6">ABC transporter ATP-binding protein</fullName>
    </submittedName>
</protein>
<accession>A0A895XLY5</accession>
<evidence type="ECO:0000313" key="6">
    <source>
        <dbReference type="EMBL" id="QSB04792.1"/>
    </source>
</evidence>
<gene>
    <name evidence="6" type="ORF">JQS30_13620</name>
</gene>
<dbReference type="SMART" id="SM00382">
    <property type="entry name" value="AAA"/>
    <property type="match status" value="1"/>
</dbReference>
<dbReference type="Proteomes" id="UP000662939">
    <property type="component" value="Chromosome"/>
</dbReference>
<dbReference type="EMBL" id="CP070496">
    <property type="protein sequence ID" value="QSB04792.1"/>
    <property type="molecule type" value="Genomic_DNA"/>
</dbReference>
<evidence type="ECO:0000256" key="2">
    <source>
        <dbReference type="ARBA" id="ARBA00022448"/>
    </source>
</evidence>
<dbReference type="InterPro" id="IPR027417">
    <property type="entry name" value="P-loop_NTPase"/>
</dbReference>
<dbReference type="PANTHER" id="PTHR24220">
    <property type="entry name" value="IMPORT ATP-BINDING PROTEIN"/>
    <property type="match status" value="1"/>
</dbReference>
<dbReference type="PROSITE" id="PS50893">
    <property type="entry name" value="ABC_TRANSPORTER_2"/>
    <property type="match status" value="1"/>
</dbReference>
<sequence>MLHVSEVTRHFSTGAGQVKAVDGVSFDVETGTFCAIVGRSGSGKSTLLALLGALDSPTSGSIHLDGVDVAGLSARKQVIYRRDRIGFVFQNYHLVSNLSAIGNVMLPMEFAGASRSQRREHAVSLLDRVGLHGDKQDRLPGKLSGGEQQRVSIARALANQPALILADEPTGNLDSRNSKRIVSLLRQLVEEGTTVIVVTHDRGLAAKTDLTLSMKDGQIVHRQAKV</sequence>
<dbReference type="PANTHER" id="PTHR24220:SF689">
    <property type="entry name" value="LIPOPROTEIN-RELEASING SYSTEM ATP-BINDING PROTEIN LOLD"/>
    <property type="match status" value="1"/>
</dbReference>
<dbReference type="RefSeq" id="WP_213170791.1">
    <property type="nucleotide sequence ID" value="NZ_CP070496.1"/>
</dbReference>
<dbReference type="FunFam" id="3.40.50.300:FF:000032">
    <property type="entry name" value="Export ABC transporter ATP-binding protein"/>
    <property type="match status" value="1"/>
</dbReference>
<dbReference type="PROSITE" id="PS00211">
    <property type="entry name" value="ABC_TRANSPORTER_1"/>
    <property type="match status" value="1"/>
</dbReference>
<dbReference type="SUPFAM" id="SSF52540">
    <property type="entry name" value="P-loop containing nucleoside triphosphate hydrolases"/>
    <property type="match status" value="1"/>
</dbReference>
<dbReference type="InterPro" id="IPR003439">
    <property type="entry name" value="ABC_transporter-like_ATP-bd"/>
</dbReference>
<dbReference type="GO" id="GO:0016887">
    <property type="term" value="F:ATP hydrolysis activity"/>
    <property type="evidence" value="ECO:0007669"/>
    <property type="project" value="InterPro"/>
</dbReference>
<dbReference type="InterPro" id="IPR003593">
    <property type="entry name" value="AAA+_ATPase"/>
</dbReference>
<dbReference type="InterPro" id="IPR017871">
    <property type="entry name" value="ABC_transporter-like_CS"/>
</dbReference>
<reference evidence="6" key="1">
    <citation type="submission" date="2021-02" db="EMBL/GenBank/DDBJ databases">
        <title>Natronoglycomyces albus gen. nov., sp. nov, a haloalkaliphilic actinobacterium from a soda solonchak soil.</title>
        <authorList>
            <person name="Sorokin D.Y."/>
            <person name="Khijniak T.V."/>
            <person name="Zakharycheva A.P."/>
            <person name="Boueva O.V."/>
            <person name="Ariskina E.V."/>
            <person name="Hahnke R.L."/>
            <person name="Bunk B."/>
            <person name="Sproer C."/>
            <person name="Schumann P."/>
            <person name="Evtushenko L.I."/>
            <person name="Kublanov I.V."/>
        </authorList>
    </citation>
    <scope>NUCLEOTIDE SEQUENCE</scope>
    <source>
        <strain evidence="6">DSM 106290</strain>
    </source>
</reference>
<dbReference type="AlphaFoldDB" id="A0A895XLY5"/>
<comment type="similarity">
    <text evidence="1">Belongs to the ABC transporter superfamily.</text>
</comment>
<keyword evidence="2" id="KW-0813">Transport</keyword>
<evidence type="ECO:0000256" key="3">
    <source>
        <dbReference type="ARBA" id="ARBA00022741"/>
    </source>
</evidence>
<name>A0A895XLY5_9ACTN</name>